<evidence type="ECO:0000313" key="2">
    <source>
        <dbReference type="Proteomes" id="UP001595908"/>
    </source>
</evidence>
<protein>
    <submittedName>
        <fullName evidence="1">Uncharacterized protein</fullName>
    </submittedName>
</protein>
<proteinExistence type="predicted"/>
<keyword evidence="2" id="KW-1185">Reference proteome</keyword>
<dbReference type="Proteomes" id="UP001595908">
    <property type="component" value="Unassembled WGS sequence"/>
</dbReference>
<reference evidence="2" key="1">
    <citation type="journal article" date="2019" name="Int. J. Syst. Evol. Microbiol.">
        <title>The Global Catalogue of Microorganisms (GCM) 10K type strain sequencing project: providing services to taxonomists for standard genome sequencing and annotation.</title>
        <authorList>
            <consortium name="The Broad Institute Genomics Platform"/>
            <consortium name="The Broad Institute Genome Sequencing Center for Infectious Disease"/>
            <person name="Wu L."/>
            <person name="Ma J."/>
        </authorList>
    </citation>
    <scope>NUCLEOTIDE SEQUENCE [LARGE SCALE GENOMIC DNA]</scope>
    <source>
        <strain evidence="2">ICMP 257</strain>
    </source>
</reference>
<evidence type="ECO:0000313" key="1">
    <source>
        <dbReference type="EMBL" id="MFC4980375.1"/>
    </source>
</evidence>
<organism evidence="1 2">
    <name type="scientific">Streptomyces atroolivaceus</name>
    <dbReference type="NCBI Taxonomy" id="66869"/>
    <lineage>
        <taxon>Bacteria</taxon>
        <taxon>Bacillati</taxon>
        <taxon>Actinomycetota</taxon>
        <taxon>Actinomycetes</taxon>
        <taxon>Kitasatosporales</taxon>
        <taxon>Streptomycetaceae</taxon>
        <taxon>Streptomyces</taxon>
    </lineage>
</organism>
<sequence>MSIYTASKLGQAKFVPEGEHLYITDLVSDGKSTVARLIVSGDTTYYYWNRTKAGSTRHVNMSLPEDRHITLVAYTGNWDGTVTGGIHWNSYDHMLEHVTTFS</sequence>
<dbReference type="RefSeq" id="WP_051709053.1">
    <property type="nucleotide sequence ID" value="NZ_JBFAGR010000003.1"/>
</dbReference>
<name>A0ABV9VB36_STRAZ</name>
<accession>A0ABV9VB36</accession>
<comment type="caution">
    <text evidence="1">The sequence shown here is derived from an EMBL/GenBank/DDBJ whole genome shotgun (WGS) entry which is preliminary data.</text>
</comment>
<gene>
    <name evidence="1" type="ORF">ACFPL4_18810</name>
</gene>
<dbReference type="GeneID" id="31230982"/>
<dbReference type="EMBL" id="JBHSJE010000004">
    <property type="protein sequence ID" value="MFC4980375.1"/>
    <property type="molecule type" value="Genomic_DNA"/>
</dbReference>